<evidence type="ECO:0000313" key="2">
    <source>
        <dbReference type="EMBL" id="TSD13905.1"/>
    </source>
</evidence>
<dbReference type="InParanoid" id="A0A554N974"/>
<evidence type="ECO:0000259" key="1">
    <source>
        <dbReference type="Pfam" id="PF20576"/>
    </source>
</evidence>
<keyword evidence="3" id="KW-1185">Reference proteome</keyword>
<dbReference type="RefSeq" id="WP_144261953.1">
    <property type="nucleotide sequence ID" value="NZ_QMDX01000005.1"/>
</dbReference>
<reference evidence="2 3" key="1">
    <citation type="submission" date="2018-06" db="EMBL/GenBank/DDBJ databases">
        <title>Natronomonas sp. F16-60 a new haloarchaeon isolated from a solar saltern of Isla Cristina, Huelva, Spain.</title>
        <authorList>
            <person name="Duran-Viseras A."/>
            <person name="Sanchez-Porro C."/>
            <person name="Ventosa A."/>
        </authorList>
    </citation>
    <scope>NUCLEOTIDE SEQUENCE [LARGE SCALE GENOMIC DNA]</scope>
    <source>
        <strain evidence="2 3">F16-60</strain>
    </source>
</reference>
<protein>
    <recommendedName>
        <fullName evidence="1">HEWD domain-containing protein</fullName>
    </recommendedName>
</protein>
<dbReference type="InterPro" id="IPR046782">
    <property type="entry name" value="HEWD"/>
</dbReference>
<comment type="caution">
    <text evidence="2">The sequence shown here is derived from an EMBL/GenBank/DDBJ whole genome shotgun (WGS) entry which is preliminary data.</text>
</comment>
<accession>A0A554N974</accession>
<organism evidence="2 3">
    <name type="scientific">Haloglomus irregulare</name>
    <dbReference type="NCBI Taxonomy" id="2234134"/>
    <lineage>
        <taxon>Archaea</taxon>
        <taxon>Methanobacteriati</taxon>
        <taxon>Methanobacteriota</taxon>
        <taxon>Stenosarchaea group</taxon>
        <taxon>Halobacteria</taxon>
        <taxon>Halobacteriales</taxon>
        <taxon>Natronomonadaceae</taxon>
        <taxon>Haloglomus</taxon>
    </lineage>
</organism>
<dbReference type="OrthoDB" id="212207at2157"/>
<feature type="domain" description="HEWD" evidence="1">
    <location>
        <begin position="2"/>
        <end position="59"/>
    </location>
</feature>
<dbReference type="AlphaFoldDB" id="A0A554N974"/>
<proteinExistence type="predicted"/>
<name>A0A554N974_9EURY</name>
<evidence type="ECO:0000313" key="3">
    <source>
        <dbReference type="Proteomes" id="UP000319894"/>
    </source>
</evidence>
<dbReference type="Pfam" id="PF20576">
    <property type="entry name" value="HEWD"/>
    <property type="match status" value="1"/>
</dbReference>
<dbReference type="EMBL" id="QMDX01000005">
    <property type="protein sequence ID" value="TSD13905.1"/>
    <property type="molecule type" value="Genomic_DNA"/>
</dbReference>
<sequence length="63" mass="7253">MVEIEPPTRRSCERCGREDVWNEEANNWVIRVDGGERLVGDRHCIHEWDINGGYSPIVEDGEA</sequence>
<gene>
    <name evidence="2" type="ORF">DP107_09655</name>
</gene>
<dbReference type="Proteomes" id="UP000319894">
    <property type="component" value="Unassembled WGS sequence"/>
</dbReference>